<evidence type="ECO:0000313" key="9">
    <source>
        <dbReference type="Proteomes" id="UP001143304"/>
    </source>
</evidence>
<evidence type="ECO:0000256" key="1">
    <source>
        <dbReference type="ARBA" id="ARBA00004236"/>
    </source>
</evidence>
<feature type="transmembrane region" description="Helical" evidence="6">
    <location>
        <begin position="305"/>
        <end position="325"/>
    </location>
</feature>
<dbReference type="PANTHER" id="PTHR43646">
    <property type="entry name" value="GLYCOSYLTRANSFERASE"/>
    <property type="match status" value="1"/>
</dbReference>
<dbReference type="Proteomes" id="UP001143304">
    <property type="component" value="Unassembled WGS sequence"/>
</dbReference>
<dbReference type="PANTHER" id="PTHR43646:SF2">
    <property type="entry name" value="GLYCOSYLTRANSFERASE 2-LIKE DOMAIN-CONTAINING PROTEIN"/>
    <property type="match status" value="1"/>
</dbReference>
<comment type="subcellular location">
    <subcellularLocation>
        <location evidence="1">Cell membrane</location>
    </subcellularLocation>
</comment>
<evidence type="ECO:0000256" key="5">
    <source>
        <dbReference type="ARBA" id="ARBA00023136"/>
    </source>
</evidence>
<proteinExistence type="predicted"/>
<keyword evidence="6" id="KW-0812">Transmembrane</keyword>
<feature type="transmembrane region" description="Helical" evidence="6">
    <location>
        <begin position="274"/>
        <end position="293"/>
    </location>
</feature>
<dbReference type="InterPro" id="IPR001173">
    <property type="entry name" value="Glyco_trans_2-like"/>
</dbReference>
<keyword evidence="9" id="KW-1185">Reference proteome</keyword>
<evidence type="ECO:0000256" key="2">
    <source>
        <dbReference type="ARBA" id="ARBA00022475"/>
    </source>
</evidence>
<dbReference type="InterPro" id="IPR029044">
    <property type="entry name" value="Nucleotide-diphossugar_trans"/>
</dbReference>
<evidence type="ECO:0000256" key="3">
    <source>
        <dbReference type="ARBA" id="ARBA00022676"/>
    </source>
</evidence>
<sequence>MLEEPLSISVIMPVFNGTGFLSDSLPPLIDMQRCSEVLEVIVIDDGSTDGSDIMAREAGARVLYSGGRLGPGGARNQAAEVAEGNVLWFVDADVVVHPDAARALLKGFEHPGVVAVFGSYDSNPPAQNFFSRYKNLVHHYYHHRANEEAQTFWSGCGAILREAFLSTGGFNVERYKYPSIEDIELGHRLINDGGRIRLLRDVQCTHLKIWRFVNLIHTEIFRRAIPWSRLIMSAGDGIPNDLNVGMSEQIRAILAGILLLSLLGWFFGYLSFSLLLVPVLLVLLGNWEIALFFNRRGGLFFALRAVLFHQVYYLYSASAFAWVVLERTIGRLFRLEPLS</sequence>
<keyword evidence="5 6" id="KW-0472">Membrane</keyword>
<dbReference type="SUPFAM" id="SSF53448">
    <property type="entry name" value="Nucleotide-diphospho-sugar transferases"/>
    <property type="match status" value="1"/>
</dbReference>
<keyword evidence="6" id="KW-1133">Transmembrane helix</keyword>
<name>A0ABT3T442_9GAMM</name>
<keyword evidence="3" id="KW-0328">Glycosyltransferase</keyword>
<reference evidence="8" key="1">
    <citation type="submission" date="2019-02" db="EMBL/GenBank/DDBJ databases">
        <authorList>
            <person name="Li S.-H."/>
        </authorList>
    </citation>
    <scope>NUCLEOTIDE SEQUENCE</scope>
    <source>
        <strain evidence="8">IMCC11814</strain>
    </source>
</reference>
<dbReference type="Gene3D" id="3.90.550.10">
    <property type="entry name" value="Spore Coat Polysaccharide Biosynthesis Protein SpsA, Chain A"/>
    <property type="match status" value="1"/>
</dbReference>
<feature type="domain" description="Glycosyltransferase 2-like" evidence="7">
    <location>
        <begin position="9"/>
        <end position="164"/>
    </location>
</feature>
<keyword evidence="4" id="KW-0808">Transferase</keyword>
<gene>
    <name evidence="8" type="ORF">EYC82_04515</name>
</gene>
<dbReference type="Pfam" id="PF00535">
    <property type="entry name" value="Glycos_transf_2"/>
    <property type="match status" value="1"/>
</dbReference>
<dbReference type="EMBL" id="SHNO01000001">
    <property type="protein sequence ID" value="MCX2976610.1"/>
    <property type="molecule type" value="Genomic_DNA"/>
</dbReference>
<protein>
    <submittedName>
        <fullName evidence="8">Glycosyltransferase family 2 protein</fullName>
    </submittedName>
</protein>
<evidence type="ECO:0000256" key="4">
    <source>
        <dbReference type="ARBA" id="ARBA00022679"/>
    </source>
</evidence>
<keyword evidence="2" id="KW-1003">Cell membrane</keyword>
<comment type="caution">
    <text evidence="8">The sequence shown here is derived from an EMBL/GenBank/DDBJ whole genome shotgun (WGS) entry which is preliminary data.</text>
</comment>
<evidence type="ECO:0000313" key="8">
    <source>
        <dbReference type="EMBL" id="MCX2976610.1"/>
    </source>
</evidence>
<evidence type="ECO:0000256" key="6">
    <source>
        <dbReference type="SAM" id="Phobius"/>
    </source>
</evidence>
<evidence type="ECO:0000259" key="7">
    <source>
        <dbReference type="Pfam" id="PF00535"/>
    </source>
</evidence>
<dbReference type="RefSeq" id="WP_279248352.1">
    <property type="nucleotide sequence ID" value="NZ_SHNO01000001.1"/>
</dbReference>
<accession>A0ABT3T442</accession>
<organism evidence="8 9">
    <name type="scientific">Candidatus Marimicrobium litorale</name>
    <dbReference type="NCBI Taxonomy" id="2518991"/>
    <lineage>
        <taxon>Bacteria</taxon>
        <taxon>Pseudomonadati</taxon>
        <taxon>Pseudomonadota</taxon>
        <taxon>Gammaproteobacteria</taxon>
        <taxon>Cellvibrionales</taxon>
        <taxon>Halieaceae</taxon>
        <taxon>Marimicrobium</taxon>
    </lineage>
</organism>